<dbReference type="GO" id="GO:0006355">
    <property type="term" value="P:regulation of DNA-templated transcription"/>
    <property type="evidence" value="ECO:0007669"/>
    <property type="project" value="InterPro"/>
</dbReference>
<accession>A0A8J7SKV1</accession>
<dbReference type="EMBL" id="JAGMWN010000001">
    <property type="protein sequence ID" value="MBP5855771.1"/>
    <property type="molecule type" value="Genomic_DNA"/>
</dbReference>
<evidence type="ECO:0000313" key="6">
    <source>
        <dbReference type="Proteomes" id="UP000672602"/>
    </source>
</evidence>
<dbReference type="SUPFAM" id="SSF46894">
    <property type="entry name" value="C-terminal effector domain of the bipartite response regulators"/>
    <property type="match status" value="1"/>
</dbReference>
<proteinExistence type="predicted"/>
<dbReference type="PROSITE" id="PS50043">
    <property type="entry name" value="HTH_LUXR_2"/>
    <property type="match status" value="1"/>
</dbReference>
<dbReference type="PANTHER" id="PTHR44688">
    <property type="entry name" value="DNA-BINDING TRANSCRIPTIONAL ACTIVATOR DEVR_DOSR"/>
    <property type="match status" value="1"/>
</dbReference>
<dbReference type="Proteomes" id="UP000672602">
    <property type="component" value="Unassembled WGS sequence"/>
</dbReference>
<dbReference type="PROSITE" id="PS00622">
    <property type="entry name" value="HTH_LUXR_1"/>
    <property type="match status" value="1"/>
</dbReference>
<protein>
    <submittedName>
        <fullName evidence="5">Helix-turn-helix transcriptional regulator</fullName>
    </submittedName>
</protein>
<sequence>MERDNELLGRWSAALARVVAALGTEDFLPRLDQAIRALVPFDNSMLFAYRGNEQPIGVYTDLATQDEVGIIVGDYVIGPYVLDPFFAEVQGGRISGLAKLSDIAPDRFYDSEYYKRHYARTGILDEIGFFMGAPGGVTAVHSITRRQTREPFKPEEVAILGEIAPVVSALGSNNWGTLYKSFDAKRASDGTDASDTPHPVETALNAIGQDVLSDRQSEVITFILRGHSTESISLHLNISSGTVKIHRKNAYNKLGISSQAELFSLFLDRLRSLVPPVSPIGVSVDPPSV</sequence>
<evidence type="ECO:0000256" key="1">
    <source>
        <dbReference type="ARBA" id="ARBA00023015"/>
    </source>
</evidence>
<keyword evidence="2" id="KW-0238">DNA-binding</keyword>
<dbReference type="InterPro" id="IPR016032">
    <property type="entry name" value="Sig_transdc_resp-reg_C-effctor"/>
</dbReference>
<dbReference type="Pfam" id="PF00196">
    <property type="entry name" value="GerE"/>
    <property type="match status" value="1"/>
</dbReference>
<reference evidence="5" key="1">
    <citation type="submission" date="2021-04" db="EMBL/GenBank/DDBJ databases">
        <authorList>
            <person name="Zhang D.-C."/>
        </authorList>
    </citation>
    <scope>NUCLEOTIDE SEQUENCE</scope>
    <source>
        <strain evidence="5">CGMCC 1.15697</strain>
    </source>
</reference>
<dbReference type="PANTHER" id="PTHR44688:SF16">
    <property type="entry name" value="DNA-BINDING TRANSCRIPTIONAL ACTIVATOR DEVR_DOSR"/>
    <property type="match status" value="1"/>
</dbReference>
<dbReference type="InterPro" id="IPR000792">
    <property type="entry name" value="Tscrpt_reg_LuxR_C"/>
</dbReference>
<organism evidence="5 6">
    <name type="scientific">Marivibrio halodurans</name>
    <dbReference type="NCBI Taxonomy" id="2039722"/>
    <lineage>
        <taxon>Bacteria</taxon>
        <taxon>Pseudomonadati</taxon>
        <taxon>Pseudomonadota</taxon>
        <taxon>Alphaproteobacteria</taxon>
        <taxon>Rhodospirillales</taxon>
        <taxon>Rhodospirillaceae</taxon>
        <taxon>Marivibrio</taxon>
    </lineage>
</organism>
<feature type="domain" description="HTH luxR-type" evidence="4">
    <location>
        <begin position="205"/>
        <end position="270"/>
    </location>
</feature>
<dbReference type="GO" id="GO:0003677">
    <property type="term" value="F:DNA binding"/>
    <property type="evidence" value="ECO:0007669"/>
    <property type="project" value="UniProtKB-KW"/>
</dbReference>
<dbReference type="Gene3D" id="1.10.10.10">
    <property type="entry name" value="Winged helix-like DNA-binding domain superfamily/Winged helix DNA-binding domain"/>
    <property type="match status" value="1"/>
</dbReference>
<dbReference type="SMART" id="SM00421">
    <property type="entry name" value="HTH_LUXR"/>
    <property type="match status" value="1"/>
</dbReference>
<evidence type="ECO:0000313" key="5">
    <source>
        <dbReference type="EMBL" id="MBP5855771.1"/>
    </source>
</evidence>
<evidence type="ECO:0000256" key="3">
    <source>
        <dbReference type="ARBA" id="ARBA00023163"/>
    </source>
</evidence>
<dbReference type="CDD" id="cd06170">
    <property type="entry name" value="LuxR_C_like"/>
    <property type="match status" value="1"/>
</dbReference>
<comment type="caution">
    <text evidence="5">The sequence shown here is derived from an EMBL/GenBank/DDBJ whole genome shotgun (WGS) entry which is preliminary data.</text>
</comment>
<dbReference type="RefSeq" id="WP_210680344.1">
    <property type="nucleotide sequence ID" value="NZ_JAGMWN010000001.1"/>
</dbReference>
<dbReference type="InterPro" id="IPR036388">
    <property type="entry name" value="WH-like_DNA-bd_sf"/>
</dbReference>
<dbReference type="PRINTS" id="PR00038">
    <property type="entry name" value="HTHLUXR"/>
</dbReference>
<gene>
    <name evidence="5" type="ORF">KAJ83_02030</name>
</gene>
<evidence type="ECO:0000256" key="2">
    <source>
        <dbReference type="ARBA" id="ARBA00023125"/>
    </source>
</evidence>
<evidence type="ECO:0000259" key="4">
    <source>
        <dbReference type="PROSITE" id="PS50043"/>
    </source>
</evidence>
<keyword evidence="3" id="KW-0804">Transcription</keyword>
<keyword evidence="6" id="KW-1185">Reference proteome</keyword>
<dbReference type="AlphaFoldDB" id="A0A8J7SKV1"/>
<keyword evidence="1" id="KW-0805">Transcription regulation</keyword>
<name>A0A8J7SKV1_9PROT</name>